<evidence type="ECO:0000259" key="1">
    <source>
        <dbReference type="Pfam" id="PF08346"/>
    </source>
</evidence>
<dbReference type="InterPro" id="IPR013557">
    <property type="entry name" value="AntA/B_antirep"/>
</dbReference>
<protein>
    <recommendedName>
        <fullName evidence="1">AntA/AntB antirepressor domain-containing protein</fullName>
    </recommendedName>
</protein>
<comment type="caution">
    <text evidence="2">The sequence shown here is derived from an EMBL/GenBank/DDBJ whole genome shotgun (WGS) entry which is preliminary data.</text>
</comment>
<organism evidence="2">
    <name type="scientific">Campylobacter jejuni</name>
    <dbReference type="NCBI Taxonomy" id="197"/>
    <lineage>
        <taxon>Bacteria</taxon>
        <taxon>Pseudomonadati</taxon>
        <taxon>Campylobacterota</taxon>
        <taxon>Epsilonproteobacteria</taxon>
        <taxon>Campylobacterales</taxon>
        <taxon>Campylobacteraceae</taxon>
        <taxon>Campylobacter</taxon>
    </lineage>
</organism>
<accession>A0A5T0UIT4</accession>
<evidence type="ECO:0000313" key="2">
    <source>
        <dbReference type="EMBL" id="EAK3904349.1"/>
    </source>
</evidence>
<feature type="domain" description="AntA/AntB antirepressor" evidence="1">
    <location>
        <begin position="17"/>
        <end position="53"/>
    </location>
</feature>
<sequence length="54" mass="6391">MNYLIPVKKDEKGNVVVSGRDLHDFLDVKTKYADWFKRMSEYGFDENVDFAVFL</sequence>
<dbReference type="EMBL" id="AACFVE010000255">
    <property type="protein sequence ID" value="EAK3904349.1"/>
    <property type="molecule type" value="Genomic_DNA"/>
</dbReference>
<gene>
    <name evidence="2" type="ORF">CW563_09755</name>
</gene>
<name>A0A5T0UIT4_CAMJU</name>
<reference evidence="2" key="1">
    <citation type="submission" date="2018-06" db="EMBL/GenBank/DDBJ databases">
        <authorList>
            <consortium name="PulseNet: The National Subtyping Network for Foodborne Disease Surveillance"/>
            <person name="Tarr C.L."/>
            <person name="Trees E."/>
            <person name="Katz L.S."/>
            <person name="Carleton-Romer H.A."/>
            <person name="Stroika S."/>
            <person name="Kucerova Z."/>
            <person name="Roache K.F."/>
            <person name="Sabol A.L."/>
            <person name="Besser J."/>
            <person name="Gerner-Smidt P."/>
        </authorList>
    </citation>
    <scope>NUCLEOTIDE SEQUENCE</scope>
    <source>
        <strain evidence="2">PNUSAC003301</strain>
    </source>
</reference>
<dbReference type="AlphaFoldDB" id="A0A5T0UIT4"/>
<feature type="non-terminal residue" evidence="2">
    <location>
        <position position="54"/>
    </location>
</feature>
<dbReference type="Pfam" id="PF08346">
    <property type="entry name" value="AntA"/>
    <property type="match status" value="1"/>
</dbReference>
<proteinExistence type="predicted"/>